<organism evidence="9 10">
    <name type="scientific">Pusillimonas noertemannii</name>
    <dbReference type="NCBI Taxonomy" id="305977"/>
    <lineage>
        <taxon>Bacteria</taxon>
        <taxon>Pseudomonadati</taxon>
        <taxon>Pseudomonadota</taxon>
        <taxon>Betaproteobacteria</taxon>
        <taxon>Burkholderiales</taxon>
        <taxon>Alcaligenaceae</taxon>
        <taxon>Pusillimonas</taxon>
    </lineage>
</organism>
<evidence type="ECO:0000259" key="8">
    <source>
        <dbReference type="Pfam" id="PF01435"/>
    </source>
</evidence>
<dbReference type="RefSeq" id="WP_116517591.1">
    <property type="nucleotide sequence ID" value="NZ_JACCEX010000001.1"/>
</dbReference>
<name>A0A2U1CRG3_9BURK</name>
<dbReference type="Proteomes" id="UP000246145">
    <property type="component" value="Unassembled WGS sequence"/>
</dbReference>
<dbReference type="Pfam" id="PF14559">
    <property type="entry name" value="TPR_19"/>
    <property type="match status" value="1"/>
</dbReference>
<sequence>MMAGARPASRFRPRAAWRLGAVLVAAAIGAGAQAQPSGLPSMGSASAAELSPMLEQTLGDAIMEQGRRDPTYIHDPDVSQYLSRLGKQLVAGSSNPSQPIHVFAIRDPQINAFALPGGYVGIHSGLVVSSENESQLASVVAHEIGHVLQRHVARGMTQQAQSSHLMMASVAAALLAALAGSGDLAMGVAAFGQAAAVDQQLGFSRQAEQEADRIGLDMLRKGGYDPNGMAQMFGQLTNASRLNEGTGGGTYASTHPLSIQRMSDIQNRIREAPAAQHHDSDTYWYVRAKLRTLQERSTGQRSAEAALRRETEAFQGVPRSAAWYGLAYSAWRQGDLVATRQALDKAREGGMNSPEIAGLSIALAIKQKRHDEALAQAEAAWSRWPQSLGVALALVDALQKSGQDQRAVQFLDERIRQWPDEAGLYQLRAQSYERLGNGVEARRSMAVYYEKVGALPTAVEQLQQARAMSSDFYVQSQMDVEIRRLREKVRSDRALLERFRK</sequence>
<dbReference type="AlphaFoldDB" id="A0A2U1CRG3"/>
<evidence type="ECO:0000256" key="5">
    <source>
        <dbReference type="ARBA" id="ARBA00022833"/>
    </source>
</evidence>
<dbReference type="EMBL" id="QEKO01000001">
    <property type="protein sequence ID" value="PVY68490.1"/>
    <property type="molecule type" value="Genomic_DNA"/>
</dbReference>
<evidence type="ECO:0000256" key="7">
    <source>
        <dbReference type="SAM" id="SignalP"/>
    </source>
</evidence>
<dbReference type="PANTHER" id="PTHR22726:SF1">
    <property type="entry name" value="METALLOENDOPEPTIDASE OMA1, MITOCHONDRIAL"/>
    <property type="match status" value="1"/>
</dbReference>
<accession>A0A2U1CRG3</accession>
<feature type="chain" id="PRO_5015427772" evidence="7">
    <location>
        <begin position="35"/>
        <end position="501"/>
    </location>
</feature>
<keyword evidence="6" id="KW-0482">Metalloprotease</keyword>
<keyword evidence="7" id="KW-0732">Signal</keyword>
<dbReference type="InterPro" id="IPR011990">
    <property type="entry name" value="TPR-like_helical_dom_sf"/>
</dbReference>
<dbReference type="GO" id="GO:0016020">
    <property type="term" value="C:membrane"/>
    <property type="evidence" value="ECO:0007669"/>
    <property type="project" value="TreeGrafter"/>
</dbReference>
<gene>
    <name evidence="9" type="ORF">C7440_0892</name>
</gene>
<evidence type="ECO:0000256" key="1">
    <source>
        <dbReference type="ARBA" id="ARBA00001947"/>
    </source>
</evidence>
<comment type="caution">
    <text evidence="9">The sequence shown here is derived from an EMBL/GenBank/DDBJ whole genome shotgun (WGS) entry which is preliminary data.</text>
</comment>
<keyword evidence="10" id="KW-1185">Reference proteome</keyword>
<keyword evidence="2 9" id="KW-0645">Protease</keyword>
<dbReference type="GO" id="GO:0046872">
    <property type="term" value="F:metal ion binding"/>
    <property type="evidence" value="ECO:0007669"/>
    <property type="project" value="UniProtKB-KW"/>
</dbReference>
<dbReference type="SUPFAM" id="SSF55486">
    <property type="entry name" value="Metalloproteases ('zincins'), catalytic domain"/>
    <property type="match status" value="1"/>
</dbReference>
<dbReference type="GO" id="GO:0051603">
    <property type="term" value="P:proteolysis involved in protein catabolic process"/>
    <property type="evidence" value="ECO:0007669"/>
    <property type="project" value="TreeGrafter"/>
</dbReference>
<feature type="domain" description="Peptidase M48" evidence="8">
    <location>
        <begin position="79"/>
        <end position="268"/>
    </location>
</feature>
<feature type="signal peptide" evidence="7">
    <location>
        <begin position="1"/>
        <end position="34"/>
    </location>
</feature>
<comment type="cofactor">
    <cofactor evidence="1">
        <name>Zn(2+)</name>
        <dbReference type="ChEBI" id="CHEBI:29105"/>
    </cofactor>
</comment>
<evidence type="ECO:0000256" key="6">
    <source>
        <dbReference type="ARBA" id="ARBA00023049"/>
    </source>
</evidence>
<keyword evidence="4" id="KW-0378">Hydrolase</keyword>
<evidence type="ECO:0000256" key="4">
    <source>
        <dbReference type="ARBA" id="ARBA00022801"/>
    </source>
</evidence>
<dbReference type="InterPro" id="IPR001915">
    <property type="entry name" value="Peptidase_M48"/>
</dbReference>
<dbReference type="InterPro" id="IPR051156">
    <property type="entry name" value="Mito/Outer_Membr_Metalloprot"/>
</dbReference>
<evidence type="ECO:0000256" key="3">
    <source>
        <dbReference type="ARBA" id="ARBA00022723"/>
    </source>
</evidence>
<dbReference type="Gene3D" id="1.25.40.10">
    <property type="entry name" value="Tetratricopeptide repeat domain"/>
    <property type="match status" value="1"/>
</dbReference>
<dbReference type="GO" id="GO:0004222">
    <property type="term" value="F:metalloendopeptidase activity"/>
    <property type="evidence" value="ECO:0007669"/>
    <property type="project" value="InterPro"/>
</dbReference>
<dbReference type="Pfam" id="PF01435">
    <property type="entry name" value="Peptidase_M48"/>
    <property type="match status" value="1"/>
</dbReference>
<evidence type="ECO:0000313" key="10">
    <source>
        <dbReference type="Proteomes" id="UP000246145"/>
    </source>
</evidence>
<dbReference type="STRING" id="1231391.GCA_000308195_03463"/>
<dbReference type="SUPFAM" id="SSF48452">
    <property type="entry name" value="TPR-like"/>
    <property type="match status" value="1"/>
</dbReference>
<keyword evidence="5" id="KW-0862">Zinc</keyword>
<proteinExistence type="predicted"/>
<evidence type="ECO:0000256" key="2">
    <source>
        <dbReference type="ARBA" id="ARBA00022670"/>
    </source>
</evidence>
<keyword evidence="3" id="KW-0479">Metal-binding</keyword>
<dbReference type="OrthoDB" id="9810445at2"/>
<reference evidence="9 10" key="1">
    <citation type="submission" date="2018-04" db="EMBL/GenBank/DDBJ databases">
        <title>Genomic Encyclopedia of Type Strains, Phase IV (KMG-IV): sequencing the most valuable type-strain genomes for metagenomic binning, comparative biology and taxonomic classification.</title>
        <authorList>
            <person name="Goeker M."/>
        </authorList>
    </citation>
    <scope>NUCLEOTIDE SEQUENCE [LARGE SCALE GENOMIC DNA]</scope>
    <source>
        <strain evidence="9 10">DSM 10065</strain>
    </source>
</reference>
<protein>
    <submittedName>
        <fullName evidence="9">Putative Zn-dependent protease</fullName>
    </submittedName>
</protein>
<evidence type="ECO:0000313" key="9">
    <source>
        <dbReference type="EMBL" id="PVY68490.1"/>
    </source>
</evidence>
<dbReference type="Gene3D" id="3.30.2010.10">
    <property type="entry name" value="Metalloproteases ('zincins'), catalytic domain"/>
    <property type="match status" value="1"/>
</dbReference>
<dbReference type="PANTHER" id="PTHR22726">
    <property type="entry name" value="METALLOENDOPEPTIDASE OMA1"/>
    <property type="match status" value="1"/>
</dbReference>